<name>A0A0L8FH60_OCTBM</name>
<organism evidence="2">
    <name type="scientific">Octopus bimaculoides</name>
    <name type="common">California two-spotted octopus</name>
    <dbReference type="NCBI Taxonomy" id="37653"/>
    <lineage>
        <taxon>Eukaryota</taxon>
        <taxon>Metazoa</taxon>
        <taxon>Spiralia</taxon>
        <taxon>Lophotrochozoa</taxon>
        <taxon>Mollusca</taxon>
        <taxon>Cephalopoda</taxon>
        <taxon>Coleoidea</taxon>
        <taxon>Octopodiformes</taxon>
        <taxon>Octopoda</taxon>
        <taxon>Incirrata</taxon>
        <taxon>Octopodidae</taxon>
        <taxon>Octopus</taxon>
    </lineage>
</organism>
<dbReference type="AlphaFoldDB" id="A0A0L8FH60"/>
<reference evidence="2" key="1">
    <citation type="submission" date="2015-07" db="EMBL/GenBank/DDBJ databases">
        <title>MeaNS - Measles Nucleotide Surveillance Program.</title>
        <authorList>
            <person name="Tran T."/>
            <person name="Druce J."/>
        </authorList>
    </citation>
    <scope>NUCLEOTIDE SEQUENCE</scope>
    <source>
        <strain evidence="2">UCB-OBI-ISO-001</strain>
        <tissue evidence="2">Gonad</tissue>
    </source>
</reference>
<evidence type="ECO:0000313" key="2">
    <source>
        <dbReference type="EMBL" id="KOF63028.1"/>
    </source>
</evidence>
<keyword evidence="1" id="KW-0472">Membrane</keyword>
<evidence type="ECO:0000256" key="1">
    <source>
        <dbReference type="SAM" id="Phobius"/>
    </source>
</evidence>
<gene>
    <name evidence="2" type="ORF">OCBIM_22020746mg</name>
</gene>
<keyword evidence="1" id="KW-0812">Transmembrane</keyword>
<accession>A0A0L8FH60</accession>
<dbReference type="EMBL" id="KQ431819">
    <property type="protein sequence ID" value="KOF63028.1"/>
    <property type="molecule type" value="Genomic_DNA"/>
</dbReference>
<proteinExistence type="predicted"/>
<keyword evidence="1" id="KW-1133">Transmembrane helix</keyword>
<protein>
    <submittedName>
        <fullName evidence="2">Uncharacterized protein</fullName>
    </submittedName>
</protein>
<feature type="transmembrane region" description="Helical" evidence="1">
    <location>
        <begin position="12"/>
        <end position="37"/>
    </location>
</feature>
<sequence>MHFFLNGYQHGFQFISLLIYMMLFISFADESSIYIYIYIYTHTHTYKLVSFTVASVDQ</sequence>